<accession>A0A327ZNB5</accession>
<dbReference type="PANTHER" id="PTHR12526">
    <property type="entry name" value="GLYCOSYLTRANSFERASE"/>
    <property type="match status" value="1"/>
</dbReference>
<evidence type="ECO:0000256" key="1">
    <source>
        <dbReference type="ARBA" id="ARBA00022676"/>
    </source>
</evidence>
<gene>
    <name evidence="4" type="ORF">BHU61_11970</name>
</gene>
<keyword evidence="2" id="KW-0808">Transferase</keyword>
<feature type="domain" description="Glycosyl transferase family 1" evidence="3">
    <location>
        <begin position="314"/>
        <end position="479"/>
    </location>
</feature>
<dbReference type="GO" id="GO:0016757">
    <property type="term" value="F:glycosyltransferase activity"/>
    <property type="evidence" value="ECO:0007669"/>
    <property type="project" value="UniProtKB-KW"/>
</dbReference>
<evidence type="ECO:0000313" key="5">
    <source>
        <dbReference type="Proteomes" id="UP000249808"/>
    </source>
</evidence>
<dbReference type="AlphaFoldDB" id="A0A327ZNB5"/>
<evidence type="ECO:0000313" key="4">
    <source>
        <dbReference type="EMBL" id="RAK43883.1"/>
    </source>
</evidence>
<dbReference type="Gene3D" id="3.40.50.2000">
    <property type="entry name" value="Glycogen Phosphorylase B"/>
    <property type="match status" value="3"/>
</dbReference>
<proteinExistence type="predicted"/>
<dbReference type="EMBL" id="PZJH01000008">
    <property type="protein sequence ID" value="RAK43883.1"/>
    <property type="molecule type" value="Genomic_DNA"/>
</dbReference>
<organism evidence="4 5">
    <name type="scientific">Macrococcus epidermidis</name>
    <dbReference type="NCBI Taxonomy" id="1902580"/>
    <lineage>
        <taxon>Bacteria</taxon>
        <taxon>Bacillati</taxon>
        <taxon>Bacillota</taxon>
        <taxon>Bacilli</taxon>
        <taxon>Bacillales</taxon>
        <taxon>Staphylococcaceae</taxon>
        <taxon>Macrococcus</taxon>
    </lineage>
</organism>
<dbReference type="InterPro" id="IPR001296">
    <property type="entry name" value="Glyco_trans_1"/>
</dbReference>
<dbReference type="Pfam" id="PF00534">
    <property type="entry name" value="Glycos_transf_1"/>
    <property type="match status" value="1"/>
</dbReference>
<dbReference type="Proteomes" id="UP000249808">
    <property type="component" value="Unassembled WGS sequence"/>
</dbReference>
<keyword evidence="1" id="KW-0328">Glycosyltransferase</keyword>
<evidence type="ECO:0000259" key="3">
    <source>
        <dbReference type="Pfam" id="PF00534"/>
    </source>
</evidence>
<evidence type="ECO:0000256" key="2">
    <source>
        <dbReference type="ARBA" id="ARBA00022679"/>
    </source>
</evidence>
<reference evidence="4 5" key="1">
    <citation type="journal article" date="2018" name="Front. Microbiol.">
        <title>Description and Comparative Genomics of Macrococcus caseolyticus subsp. hominis subsp. nov., Macrococcus goetzii sp. nov., Macrococcus epidermidis sp. nov., and Macrococcus bohemicus sp. nov., Novel Macrococci From Human Clinical Material With Virulence Potential and Suspected Uptake of Foreign DNA by Natural Transformation.</title>
        <authorList>
            <person name="Maslanova I."/>
            <person name="Wertheimer Z."/>
            <person name="Sedlacek I."/>
            <person name="Svec P."/>
            <person name="Indrakova A."/>
            <person name="Kovarovic V."/>
            <person name="Schumann P."/>
            <person name="Sproer C."/>
            <person name="Kralova S."/>
            <person name="Sedo O."/>
            <person name="Kristofova L."/>
            <person name="Vrbovska V."/>
            <person name="Fuzik T."/>
            <person name="Petras P."/>
            <person name="Zdrahal Z."/>
            <person name="Ruzickova V."/>
            <person name="Doskar J."/>
            <person name="Pantucek R."/>
        </authorList>
    </citation>
    <scope>NUCLEOTIDE SEQUENCE [LARGE SCALE GENOMIC DNA]</scope>
    <source>
        <strain evidence="4 5">01/688</strain>
    </source>
</reference>
<dbReference type="RefSeq" id="WP_111717174.1">
    <property type="nucleotide sequence ID" value="NZ_JBHSSR010000005.1"/>
</dbReference>
<dbReference type="PANTHER" id="PTHR12526:SF629">
    <property type="entry name" value="TEICHURONIC ACID BIOSYNTHESIS GLYCOSYLTRANSFERASE TUAH-RELATED"/>
    <property type="match status" value="1"/>
</dbReference>
<sequence>MYYFTCMNVPFHITGVDKASFNRLKLFKHNDIPAKILTVDYDHMAYDTLVAQGVEYDTINMYDYFQNCSHIHAFHKLDLPRYWQECLGYKIEVVPHQLDIKVLSQDNDFLMYARFVNTSREKLNFVNYISNMGSIVKHERYDNRGFLSSVRFLGPEERIFLEQYYNPKGEIVIEKHFDLNNQDKPTLILLLDKNGSTHRFNSEDELIAHFIESLYTVGDHFIIDRPFEYIKPFALVNPRIPASIFLHTTHLPDAFSEGRPFKWPFNYLGDHLNRFSALICSTESQKQDLIRSSQFKGYIANIPVGMIDDSVINIISEEELHQKNPYKLISVSRYIFSKQLNQQIKLVHRLKESFPEVTLDIFGFGGVGGVEDELKDLITSLNADEYIKLRGFTPNLEREYATSGLSLFTSMEEGFALAILESYQHNTPVIGYDVKYGPNEIIKDNVNGNVIPLNDESQLYDKVFAFLNDATLREKYYKNCMLTTEQYSASNNFKLWQSFFKQFSK</sequence>
<name>A0A327ZNB5_9STAP</name>
<dbReference type="SUPFAM" id="SSF53756">
    <property type="entry name" value="UDP-Glycosyltransferase/glycogen phosphorylase"/>
    <property type="match status" value="1"/>
</dbReference>
<keyword evidence="5" id="KW-1185">Reference proteome</keyword>
<comment type="caution">
    <text evidence="4">The sequence shown here is derived from an EMBL/GenBank/DDBJ whole genome shotgun (WGS) entry which is preliminary data.</text>
</comment>
<protein>
    <recommendedName>
        <fullName evidence="3">Glycosyl transferase family 1 domain-containing protein</fullName>
    </recommendedName>
</protein>